<proteinExistence type="predicted"/>
<dbReference type="InterPro" id="IPR029044">
    <property type="entry name" value="Nucleotide-diphossugar_trans"/>
</dbReference>
<dbReference type="CDD" id="cd00761">
    <property type="entry name" value="Glyco_tranf_GTA_type"/>
    <property type="match status" value="1"/>
</dbReference>
<comment type="caution">
    <text evidence="2">The sequence shown here is derived from an EMBL/GenBank/DDBJ whole genome shotgun (WGS) entry which is preliminary data.</text>
</comment>
<evidence type="ECO:0000313" key="2">
    <source>
        <dbReference type="EMBL" id="MTK22639.1"/>
    </source>
</evidence>
<dbReference type="RefSeq" id="WP_155223104.1">
    <property type="nucleotide sequence ID" value="NZ_JAMQUY010000005.1"/>
</dbReference>
<dbReference type="EMBL" id="WMQE01000047">
    <property type="protein sequence ID" value="MTK22639.1"/>
    <property type="molecule type" value="Genomic_DNA"/>
</dbReference>
<dbReference type="Proteomes" id="UP000487649">
    <property type="component" value="Unassembled WGS sequence"/>
</dbReference>
<name>A0A9X4XFW4_9FIRM</name>
<dbReference type="SUPFAM" id="SSF53448">
    <property type="entry name" value="Nucleotide-diphospho-sugar transferases"/>
    <property type="match status" value="1"/>
</dbReference>
<sequence length="249" mass="28761">MSEIVSIITATYNAERFIELTIQSVLKQTYENFEMIIIDDYSTDHTCDIVQRYMKLDKRIKLYKLDQNSGAAVARNYGINKAIGRYIAFLDSDDLWDRQKLEKQINYMKNHSIGFSFTAYRLISEAGEELNKVVDVPTQITYKDLLGNTIIGCLTVVIDREIIGGVNMPLLRAGQDTATWLSILKKGYIAYGYNEVLASYRIVKGSISSNKFKALKRTWNIYRNVEKMSFLKSAMYFIRYVKNAIIKRM</sequence>
<dbReference type="Gene3D" id="3.90.550.10">
    <property type="entry name" value="Spore Coat Polysaccharide Biosynthesis Protein SpsA, Chain A"/>
    <property type="match status" value="1"/>
</dbReference>
<dbReference type="GO" id="GO:0016758">
    <property type="term" value="F:hexosyltransferase activity"/>
    <property type="evidence" value="ECO:0007669"/>
    <property type="project" value="UniProtKB-ARBA"/>
</dbReference>
<dbReference type="PANTHER" id="PTHR22916">
    <property type="entry name" value="GLYCOSYLTRANSFERASE"/>
    <property type="match status" value="1"/>
</dbReference>
<evidence type="ECO:0000313" key="3">
    <source>
        <dbReference type="Proteomes" id="UP000487649"/>
    </source>
</evidence>
<dbReference type="FunFam" id="3.90.550.10:FF:000130">
    <property type="entry name" value="Family 2 glycosyl transferase"/>
    <property type="match status" value="1"/>
</dbReference>
<evidence type="ECO:0000259" key="1">
    <source>
        <dbReference type="Pfam" id="PF00535"/>
    </source>
</evidence>
<dbReference type="Pfam" id="PF00535">
    <property type="entry name" value="Glycos_transf_2"/>
    <property type="match status" value="1"/>
</dbReference>
<protein>
    <submittedName>
        <fullName evidence="2">Glycosyltransferase</fullName>
    </submittedName>
</protein>
<accession>A0A9X4XFW4</accession>
<organism evidence="2 3">
    <name type="scientific">Turicibacter sanguinis</name>
    <dbReference type="NCBI Taxonomy" id="154288"/>
    <lineage>
        <taxon>Bacteria</taxon>
        <taxon>Bacillati</taxon>
        <taxon>Bacillota</taxon>
        <taxon>Erysipelotrichia</taxon>
        <taxon>Erysipelotrichales</taxon>
        <taxon>Turicibacteraceae</taxon>
        <taxon>Turicibacter</taxon>
    </lineage>
</organism>
<gene>
    <name evidence="2" type="ORF">GMA92_14615</name>
</gene>
<feature type="domain" description="Glycosyltransferase 2-like" evidence="1">
    <location>
        <begin position="6"/>
        <end position="127"/>
    </location>
</feature>
<dbReference type="AlphaFoldDB" id="A0A9X4XFW4"/>
<reference evidence="2 3" key="1">
    <citation type="journal article" date="2019" name="Nat. Med.">
        <title>A library of human gut bacterial isolates paired with longitudinal multiomics data enables mechanistic microbiome research.</title>
        <authorList>
            <person name="Poyet M."/>
            <person name="Groussin M."/>
            <person name="Gibbons S.M."/>
            <person name="Avila-Pacheco J."/>
            <person name="Jiang X."/>
            <person name="Kearney S.M."/>
            <person name="Perrotta A.R."/>
            <person name="Berdy B."/>
            <person name="Zhao S."/>
            <person name="Lieberman T.D."/>
            <person name="Swanson P.K."/>
            <person name="Smith M."/>
            <person name="Roesemann S."/>
            <person name="Alexander J.E."/>
            <person name="Rich S.A."/>
            <person name="Livny J."/>
            <person name="Vlamakis H."/>
            <person name="Clish C."/>
            <person name="Bullock K."/>
            <person name="Deik A."/>
            <person name="Scott J."/>
            <person name="Pierce K.A."/>
            <person name="Xavier R.J."/>
            <person name="Alm E.J."/>
        </authorList>
    </citation>
    <scope>NUCLEOTIDE SEQUENCE [LARGE SCALE GENOMIC DNA]</scope>
    <source>
        <strain evidence="2 3">BIOML-A198</strain>
    </source>
</reference>
<dbReference type="InterPro" id="IPR001173">
    <property type="entry name" value="Glyco_trans_2-like"/>
</dbReference>
<dbReference type="PANTHER" id="PTHR22916:SF3">
    <property type="entry name" value="UDP-GLCNAC:BETAGAL BETA-1,3-N-ACETYLGLUCOSAMINYLTRANSFERASE-LIKE PROTEIN 1"/>
    <property type="match status" value="1"/>
</dbReference>